<proteinExistence type="predicted"/>
<gene>
    <name evidence="1" type="ORF">F2Q70_00015501</name>
</gene>
<comment type="caution">
    <text evidence="1">The sequence shown here is derived from an EMBL/GenBank/DDBJ whole genome shotgun (WGS) entry which is preliminary data.</text>
</comment>
<reference evidence="1" key="1">
    <citation type="submission" date="2019-12" db="EMBL/GenBank/DDBJ databases">
        <title>Genome sequencing and annotation of Brassica cretica.</title>
        <authorList>
            <person name="Studholme D.J."/>
            <person name="Sarris P.F."/>
        </authorList>
    </citation>
    <scope>NUCLEOTIDE SEQUENCE</scope>
    <source>
        <strain evidence="1">PFS-102/07</strain>
        <tissue evidence="1">Leaf</tissue>
    </source>
</reference>
<dbReference type="EMBL" id="QGKY02001250">
    <property type="protein sequence ID" value="KAF2561317.1"/>
    <property type="molecule type" value="Genomic_DNA"/>
</dbReference>
<sequence length="230" mass="26550">MSHWLACVVFVSEYVDYFGVFGIVDRFRGVSVRTADIGHWELFVYELYHLCTEVELFGDSSEMELNPVRVCIVYMLHAEELLDIRADGFSANILMAKDDRQYELQDHSDITNSSVFSGVISFFGHDSEIIQEWICDVSTSTILQAIVPRVFVTGDYLALFGYWSYAWFCLPVFGIVDRFRGVSVRTADIGHWELFIYELYHLCMEVELFGDSSEMELSLCDVILENDWLS</sequence>
<dbReference type="AlphaFoldDB" id="A0A8S9HW37"/>
<name>A0A8S9HW37_BRACR</name>
<accession>A0A8S9HW37</accession>
<protein>
    <submittedName>
        <fullName evidence="1">Uncharacterized protein</fullName>
    </submittedName>
</protein>
<organism evidence="1">
    <name type="scientific">Brassica cretica</name>
    <name type="common">Mustard</name>
    <dbReference type="NCBI Taxonomy" id="69181"/>
    <lineage>
        <taxon>Eukaryota</taxon>
        <taxon>Viridiplantae</taxon>
        <taxon>Streptophyta</taxon>
        <taxon>Embryophyta</taxon>
        <taxon>Tracheophyta</taxon>
        <taxon>Spermatophyta</taxon>
        <taxon>Magnoliopsida</taxon>
        <taxon>eudicotyledons</taxon>
        <taxon>Gunneridae</taxon>
        <taxon>Pentapetalae</taxon>
        <taxon>rosids</taxon>
        <taxon>malvids</taxon>
        <taxon>Brassicales</taxon>
        <taxon>Brassicaceae</taxon>
        <taxon>Brassiceae</taxon>
        <taxon>Brassica</taxon>
    </lineage>
</organism>
<evidence type="ECO:0000313" key="1">
    <source>
        <dbReference type="EMBL" id="KAF2561317.1"/>
    </source>
</evidence>